<protein>
    <submittedName>
        <fullName evidence="2">(rape) hypothetical protein</fullName>
    </submittedName>
</protein>
<feature type="non-terminal residue" evidence="2">
    <location>
        <position position="1"/>
    </location>
</feature>
<dbReference type="Proteomes" id="UP001295469">
    <property type="component" value="Chromosome C07"/>
</dbReference>
<sequence>SQKKVSFELNDKPEKLMAGAFKAFKPQFVSSDPILEIGHSDASNVASVQRSYSDSPTVFQIGSIEPRSSGTITRKQYVRRRPPKGIRKAATLALMDQSQEDVEDRREGKQEVGSKKRKKVESGTGGRST</sequence>
<feature type="non-terminal residue" evidence="2">
    <location>
        <position position="129"/>
    </location>
</feature>
<dbReference type="EMBL" id="HG994371">
    <property type="protein sequence ID" value="CAF1981346.1"/>
    <property type="molecule type" value="Genomic_DNA"/>
</dbReference>
<feature type="compositionally biased region" description="Basic and acidic residues" evidence="1">
    <location>
        <begin position="103"/>
        <end position="114"/>
    </location>
</feature>
<evidence type="ECO:0000313" key="2">
    <source>
        <dbReference type="EMBL" id="CAF1981346.1"/>
    </source>
</evidence>
<gene>
    <name evidence="2" type="ORF">DARMORV10_C07P22620.1</name>
</gene>
<feature type="region of interest" description="Disordered" evidence="1">
    <location>
        <begin position="93"/>
        <end position="129"/>
    </location>
</feature>
<dbReference type="AlphaFoldDB" id="A0A816MG18"/>
<accession>A0A816MG18</accession>
<organism evidence="2">
    <name type="scientific">Brassica napus</name>
    <name type="common">Rape</name>
    <dbReference type="NCBI Taxonomy" id="3708"/>
    <lineage>
        <taxon>Eukaryota</taxon>
        <taxon>Viridiplantae</taxon>
        <taxon>Streptophyta</taxon>
        <taxon>Embryophyta</taxon>
        <taxon>Tracheophyta</taxon>
        <taxon>Spermatophyta</taxon>
        <taxon>Magnoliopsida</taxon>
        <taxon>eudicotyledons</taxon>
        <taxon>Gunneridae</taxon>
        <taxon>Pentapetalae</taxon>
        <taxon>rosids</taxon>
        <taxon>malvids</taxon>
        <taxon>Brassicales</taxon>
        <taxon>Brassicaceae</taxon>
        <taxon>Brassiceae</taxon>
        <taxon>Brassica</taxon>
    </lineage>
</organism>
<reference evidence="2" key="1">
    <citation type="submission" date="2021-01" db="EMBL/GenBank/DDBJ databases">
        <authorList>
            <consortium name="Genoscope - CEA"/>
            <person name="William W."/>
        </authorList>
    </citation>
    <scope>NUCLEOTIDE SEQUENCE</scope>
</reference>
<name>A0A816MG18_BRANA</name>
<proteinExistence type="predicted"/>
<evidence type="ECO:0000256" key="1">
    <source>
        <dbReference type="SAM" id="MobiDB-lite"/>
    </source>
</evidence>